<dbReference type="Proteomes" id="UP000325302">
    <property type="component" value="Unassembled WGS sequence"/>
</dbReference>
<feature type="domain" description="Histidine kinase" evidence="9">
    <location>
        <begin position="404"/>
        <end position="624"/>
    </location>
</feature>
<proteinExistence type="predicted"/>
<evidence type="ECO:0000256" key="3">
    <source>
        <dbReference type="ARBA" id="ARBA00022553"/>
    </source>
</evidence>
<keyword evidence="6" id="KW-0418">Kinase</keyword>
<keyword evidence="11" id="KW-1185">Reference proteome</keyword>
<comment type="catalytic activity">
    <reaction evidence="1">
        <text>ATP + protein L-histidine = ADP + protein N-phospho-L-histidine.</text>
        <dbReference type="EC" id="2.7.13.3"/>
    </reaction>
</comment>
<keyword evidence="8" id="KW-0902">Two-component regulatory system</keyword>
<keyword evidence="5" id="KW-0547">Nucleotide-binding</keyword>
<dbReference type="Gene3D" id="3.30.565.10">
    <property type="entry name" value="Histidine kinase-like ATPase, C-terminal domain"/>
    <property type="match status" value="1"/>
</dbReference>
<dbReference type="GO" id="GO:0000155">
    <property type="term" value="F:phosphorelay sensor kinase activity"/>
    <property type="evidence" value="ECO:0007669"/>
    <property type="project" value="InterPro"/>
</dbReference>
<protein>
    <recommendedName>
        <fullName evidence="2">histidine kinase</fullName>
        <ecNumber evidence="2">2.7.13.3</ecNumber>
    </recommendedName>
</protein>
<evidence type="ECO:0000256" key="1">
    <source>
        <dbReference type="ARBA" id="ARBA00000085"/>
    </source>
</evidence>
<keyword evidence="3" id="KW-0597">Phosphoprotein</keyword>
<dbReference type="SUPFAM" id="SSF55874">
    <property type="entry name" value="ATPase domain of HSP90 chaperone/DNA topoisomerase II/histidine kinase"/>
    <property type="match status" value="1"/>
</dbReference>
<evidence type="ECO:0000313" key="10">
    <source>
        <dbReference type="EMBL" id="KAA0875647.1"/>
    </source>
</evidence>
<keyword evidence="4" id="KW-0808">Transferase</keyword>
<dbReference type="GO" id="GO:0005524">
    <property type="term" value="F:ATP binding"/>
    <property type="evidence" value="ECO:0007669"/>
    <property type="project" value="UniProtKB-KW"/>
</dbReference>
<dbReference type="CDD" id="cd00082">
    <property type="entry name" value="HisKA"/>
    <property type="match status" value="1"/>
</dbReference>
<dbReference type="PRINTS" id="PR00344">
    <property type="entry name" value="BCTRLSENSOR"/>
</dbReference>
<dbReference type="SMART" id="SM00387">
    <property type="entry name" value="HATPase_c"/>
    <property type="match status" value="1"/>
</dbReference>
<dbReference type="InterPro" id="IPR005467">
    <property type="entry name" value="His_kinase_dom"/>
</dbReference>
<dbReference type="AlphaFoldDB" id="A0A5A9W4K3"/>
<evidence type="ECO:0000256" key="7">
    <source>
        <dbReference type="ARBA" id="ARBA00022840"/>
    </source>
</evidence>
<dbReference type="Pfam" id="PF12974">
    <property type="entry name" value="Phosphonate-bd"/>
    <property type="match status" value="1"/>
</dbReference>
<dbReference type="InterPro" id="IPR004358">
    <property type="entry name" value="Sig_transdc_His_kin-like_C"/>
</dbReference>
<reference evidence="10 11" key="1">
    <citation type="submission" date="2019-03" db="EMBL/GenBank/DDBJ databases">
        <title>Nitrincola sp. nov. isolated from an Indian soda lake.</title>
        <authorList>
            <person name="Joshi A."/>
            <person name="Thite S.V."/>
            <person name="Joseph N."/>
            <person name="Dhotre D."/>
            <person name="Moorthy M."/>
            <person name="Shouche Y.S."/>
        </authorList>
    </citation>
    <scope>NUCLEOTIDE SEQUENCE [LARGE SCALE GENOMIC DNA]</scope>
    <source>
        <strain evidence="10 11">MEB193</strain>
    </source>
</reference>
<dbReference type="InterPro" id="IPR036890">
    <property type="entry name" value="HATPase_C_sf"/>
</dbReference>
<organism evidence="10 11">
    <name type="scientific">Nitrincola tapanii</name>
    <dbReference type="NCBI Taxonomy" id="1708751"/>
    <lineage>
        <taxon>Bacteria</taxon>
        <taxon>Pseudomonadati</taxon>
        <taxon>Pseudomonadota</taxon>
        <taxon>Gammaproteobacteria</taxon>
        <taxon>Oceanospirillales</taxon>
        <taxon>Oceanospirillaceae</taxon>
        <taxon>Nitrincola</taxon>
    </lineage>
</organism>
<dbReference type="Pfam" id="PF00512">
    <property type="entry name" value="HisKA"/>
    <property type="match status" value="1"/>
</dbReference>
<dbReference type="Pfam" id="PF02518">
    <property type="entry name" value="HATPase_c"/>
    <property type="match status" value="1"/>
</dbReference>
<dbReference type="InterPro" id="IPR003661">
    <property type="entry name" value="HisK_dim/P_dom"/>
</dbReference>
<gene>
    <name evidence="10" type="ORF">E1H14_02825</name>
</gene>
<dbReference type="Gene3D" id="1.10.287.130">
    <property type="match status" value="1"/>
</dbReference>
<evidence type="ECO:0000256" key="6">
    <source>
        <dbReference type="ARBA" id="ARBA00022777"/>
    </source>
</evidence>
<evidence type="ECO:0000256" key="4">
    <source>
        <dbReference type="ARBA" id="ARBA00022679"/>
    </source>
</evidence>
<dbReference type="EMBL" id="SMRS01000002">
    <property type="protein sequence ID" value="KAA0875647.1"/>
    <property type="molecule type" value="Genomic_DNA"/>
</dbReference>
<dbReference type="PANTHER" id="PTHR43065:SF46">
    <property type="entry name" value="C4-DICARBOXYLATE TRANSPORT SENSOR PROTEIN DCTB"/>
    <property type="match status" value="1"/>
</dbReference>
<dbReference type="InterPro" id="IPR003594">
    <property type="entry name" value="HATPase_dom"/>
</dbReference>
<dbReference type="PROSITE" id="PS50109">
    <property type="entry name" value="HIS_KIN"/>
    <property type="match status" value="1"/>
</dbReference>
<dbReference type="SMART" id="SM00388">
    <property type="entry name" value="HisKA"/>
    <property type="match status" value="1"/>
</dbReference>
<dbReference type="OrthoDB" id="1931120at2"/>
<dbReference type="EC" id="2.7.13.3" evidence="2"/>
<accession>A0A5A9W4K3</accession>
<keyword evidence="7" id="KW-0067">ATP-binding</keyword>
<sequence length="631" mass="71588">MSGILINTHYMNTLRKHFLLRCQILIRLITLLSLFSAGMMTSSSAQPLQEIKPIQIGILDWQHTVDFQKHWLPTLHGLQSALPHYRIELLPLNWQEMDLALQTLALDFVITNPGHYVELSTRHALAPLASLQHFHAGLPLHQVSSVLLTRADRNDLQTLYDLKDQRIGAVAAEAFGGYQLLLDELELAGIERSSWEKQVEFLGFPMQALISKLLAGELDAVVVRSCLPELMEEQGLLYLSDVKVIAAKSVDHYACMTSTPIYPGWPFARTLRADPIVTRQVARALMAAEPAVFGDSYSDWLPPASYQSVYALFERLRLGPYAAFPRNPISAWLYEYRFYLIFACGLVLLSFLHQIRSEYLVRQRTLALEQETQARLQAQQDLALRQREVEHLSRVTLMGELTAGLAHELNQPLTAIHNFAQGCLRYYDKEDEILLKQRQALRETTQQIVQQADHAGELIRQLRRFMRKEDGVTQCVSLCRLVEEAYALSQSALSAQEVKVDWERPDAPDSLQVNLHPTQGLQILLNLLSNALEAVVKQPIEQRQLRFEVYQQGQEAVFICSDQGPDWPIEHEAQMFEPFYTTKSQGMGLGLSLSRSLAERQGGRLTLTRSKGWTHATLFLPLTAVAFEEKA</sequence>
<dbReference type="InterPro" id="IPR036097">
    <property type="entry name" value="HisK_dim/P_sf"/>
</dbReference>
<evidence type="ECO:0000256" key="5">
    <source>
        <dbReference type="ARBA" id="ARBA00022741"/>
    </source>
</evidence>
<evidence type="ECO:0000256" key="2">
    <source>
        <dbReference type="ARBA" id="ARBA00012438"/>
    </source>
</evidence>
<name>A0A5A9W4K3_9GAMM</name>
<dbReference type="Gene3D" id="3.40.190.10">
    <property type="entry name" value="Periplasmic binding protein-like II"/>
    <property type="match status" value="1"/>
</dbReference>
<evidence type="ECO:0000259" key="9">
    <source>
        <dbReference type="PROSITE" id="PS50109"/>
    </source>
</evidence>
<evidence type="ECO:0000256" key="8">
    <source>
        <dbReference type="ARBA" id="ARBA00023012"/>
    </source>
</evidence>
<comment type="caution">
    <text evidence="10">The sequence shown here is derived from an EMBL/GenBank/DDBJ whole genome shotgun (WGS) entry which is preliminary data.</text>
</comment>
<dbReference type="PANTHER" id="PTHR43065">
    <property type="entry name" value="SENSOR HISTIDINE KINASE"/>
    <property type="match status" value="1"/>
</dbReference>
<dbReference type="SUPFAM" id="SSF53850">
    <property type="entry name" value="Periplasmic binding protein-like II"/>
    <property type="match status" value="1"/>
</dbReference>
<dbReference type="SUPFAM" id="SSF47384">
    <property type="entry name" value="Homodimeric domain of signal transducing histidine kinase"/>
    <property type="match status" value="1"/>
</dbReference>
<evidence type="ECO:0000313" key="11">
    <source>
        <dbReference type="Proteomes" id="UP000325302"/>
    </source>
</evidence>